<keyword evidence="5" id="KW-0676">Redox-active center</keyword>
<dbReference type="InterPro" id="IPR013766">
    <property type="entry name" value="Thioredoxin_domain"/>
</dbReference>
<dbReference type="GO" id="GO:0030288">
    <property type="term" value="C:outer membrane-bounded periplasmic space"/>
    <property type="evidence" value="ECO:0007669"/>
    <property type="project" value="InterPro"/>
</dbReference>
<dbReference type="CDD" id="cd03010">
    <property type="entry name" value="TlpA_like_DsbE"/>
    <property type="match status" value="1"/>
</dbReference>
<dbReference type="InterPro" id="IPR004799">
    <property type="entry name" value="Periplasmic_diS_OxRdtase_DsbE"/>
</dbReference>
<feature type="transmembrane region" description="Helical" evidence="6">
    <location>
        <begin position="20"/>
        <end position="39"/>
    </location>
</feature>
<dbReference type="InterPro" id="IPR013740">
    <property type="entry name" value="Redoxin"/>
</dbReference>
<protein>
    <submittedName>
        <fullName evidence="8">DsbE family thiol:disulfide interchange protein</fullName>
    </submittedName>
</protein>
<dbReference type="GO" id="GO:0017004">
    <property type="term" value="P:cytochrome complex assembly"/>
    <property type="evidence" value="ECO:0007669"/>
    <property type="project" value="UniProtKB-KW"/>
</dbReference>
<dbReference type="RefSeq" id="WP_114512835.1">
    <property type="nucleotide sequence ID" value="NZ_QPMK01000025.1"/>
</dbReference>
<dbReference type="PANTHER" id="PTHR42852">
    <property type="entry name" value="THIOL:DISULFIDE INTERCHANGE PROTEIN DSBE"/>
    <property type="match status" value="1"/>
</dbReference>
<dbReference type="GO" id="GO:0015036">
    <property type="term" value="F:disulfide oxidoreductase activity"/>
    <property type="evidence" value="ECO:0007669"/>
    <property type="project" value="InterPro"/>
</dbReference>
<dbReference type="PROSITE" id="PS51352">
    <property type="entry name" value="THIOREDOXIN_2"/>
    <property type="match status" value="1"/>
</dbReference>
<keyword evidence="6" id="KW-0812">Transmembrane</keyword>
<evidence type="ECO:0000256" key="6">
    <source>
        <dbReference type="SAM" id="Phobius"/>
    </source>
</evidence>
<dbReference type="OrthoDB" id="9799347at2"/>
<comment type="caution">
    <text evidence="8">The sequence shown here is derived from an EMBL/GenBank/DDBJ whole genome shotgun (WGS) entry which is preliminary data.</text>
</comment>
<dbReference type="Proteomes" id="UP000253977">
    <property type="component" value="Unassembled WGS sequence"/>
</dbReference>
<keyword evidence="9" id="KW-1185">Reference proteome</keyword>
<keyword evidence="3" id="KW-0201">Cytochrome c-type biogenesis</keyword>
<evidence type="ECO:0000256" key="1">
    <source>
        <dbReference type="ARBA" id="ARBA00004196"/>
    </source>
</evidence>
<dbReference type="EMBL" id="QPMK01000025">
    <property type="protein sequence ID" value="RDD64296.1"/>
    <property type="molecule type" value="Genomic_DNA"/>
</dbReference>
<dbReference type="NCBIfam" id="TIGR00385">
    <property type="entry name" value="dsbE"/>
    <property type="match status" value="1"/>
</dbReference>
<proteinExistence type="inferred from homology"/>
<evidence type="ECO:0000256" key="4">
    <source>
        <dbReference type="ARBA" id="ARBA00023157"/>
    </source>
</evidence>
<gene>
    <name evidence="8" type="ORF">DU478_21075</name>
</gene>
<comment type="subcellular location">
    <subcellularLocation>
        <location evidence="1">Cell envelope</location>
    </subcellularLocation>
</comment>
<feature type="domain" description="Thioredoxin" evidence="7">
    <location>
        <begin position="48"/>
        <end position="190"/>
    </location>
</feature>
<sequence length="198" mass="21788">MTSTRDNKIVPAPRRRNLGFVLVPVVALALMALFGWGLFRGADDLPSALIDKPVPEFALPPVLGREEGLSTQDLIGHVSLVNVFASWCVPCRAEHPLFMELSATGEVPLYGINYKDPPEQARVWLDELGDPYARIGADIDGRAGIEWGVYGVPETYVITSDGTIAYRHVGPITRAILRETLLPIVRDLKNQSFKEPTP</sequence>
<accession>A0A369TMX5</accession>
<dbReference type="AlphaFoldDB" id="A0A369TMX5"/>
<dbReference type="InterPro" id="IPR036249">
    <property type="entry name" value="Thioredoxin-like_sf"/>
</dbReference>
<evidence type="ECO:0000256" key="2">
    <source>
        <dbReference type="ARBA" id="ARBA00007758"/>
    </source>
</evidence>
<name>A0A369TMX5_9RHOB</name>
<evidence type="ECO:0000256" key="3">
    <source>
        <dbReference type="ARBA" id="ARBA00022748"/>
    </source>
</evidence>
<keyword evidence="6" id="KW-0472">Membrane</keyword>
<keyword evidence="6" id="KW-1133">Transmembrane helix</keyword>
<dbReference type="SUPFAM" id="SSF52833">
    <property type="entry name" value="Thioredoxin-like"/>
    <property type="match status" value="1"/>
</dbReference>
<evidence type="ECO:0000313" key="9">
    <source>
        <dbReference type="Proteomes" id="UP000253977"/>
    </source>
</evidence>
<dbReference type="InterPro" id="IPR050553">
    <property type="entry name" value="Thioredoxin_ResA/DsbE_sf"/>
</dbReference>
<evidence type="ECO:0000313" key="8">
    <source>
        <dbReference type="EMBL" id="RDD64296.1"/>
    </source>
</evidence>
<reference evidence="8 9" key="1">
    <citation type="submission" date="2018-07" db="EMBL/GenBank/DDBJ databases">
        <title>Thalassococcus profundi sp. nov., a marine bacterium isolated from deep seawater of Okinawa Trough.</title>
        <authorList>
            <person name="Yu M."/>
        </authorList>
    </citation>
    <scope>NUCLEOTIDE SEQUENCE [LARGE SCALE GENOMIC DNA]</scope>
    <source>
        <strain evidence="8 9">WRAS1</strain>
    </source>
</reference>
<comment type="similarity">
    <text evidence="2">Belongs to the thioredoxin family. DsbE subfamily.</text>
</comment>
<dbReference type="PROSITE" id="PS00194">
    <property type="entry name" value="THIOREDOXIN_1"/>
    <property type="match status" value="1"/>
</dbReference>
<dbReference type="PANTHER" id="PTHR42852:SF6">
    <property type="entry name" value="THIOL:DISULFIDE INTERCHANGE PROTEIN DSBE"/>
    <property type="match status" value="1"/>
</dbReference>
<evidence type="ECO:0000259" key="7">
    <source>
        <dbReference type="PROSITE" id="PS51352"/>
    </source>
</evidence>
<organism evidence="8 9">
    <name type="scientific">Thalassococcus profundi</name>
    <dbReference type="NCBI Taxonomy" id="2282382"/>
    <lineage>
        <taxon>Bacteria</taxon>
        <taxon>Pseudomonadati</taxon>
        <taxon>Pseudomonadota</taxon>
        <taxon>Alphaproteobacteria</taxon>
        <taxon>Rhodobacterales</taxon>
        <taxon>Roseobacteraceae</taxon>
        <taxon>Thalassococcus</taxon>
    </lineage>
</organism>
<dbReference type="Pfam" id="PF08534">
    <property type="entry name" value="Redoxin"/>
    <property type="match status" value="1"/>
</dbReference>
<dbReference type="InterPro" id="IPR017937">
    <property type="entry name" value="Thioredoxin_CS"/>
</dbReference>
<dbReference type="Gene3D" id="3.40.30.10">
    <property type="entry name" value="Glutaredoxin"/>
    <property type="match status" value="1"/>
</dbReference>
<evidence type="ECO:0000256" key="5">
    <source>
        <dbReference type="ARBA" id="ARBA00023284"/>
    </source>
</evidence>
<keyword evidence="4" id="KW-1015">Disulfide bond</keyword>